<dbReference type="AlphaFoldDB" id="A0A8T1VL93"/>
<organism evidence="2 3">
    <name type="scientific">Phytophthora boehmeriae</name>
    <dbReference type="NCBI Taxonomy" id="109152"/>
    <lineage>
        <taxon>Eukaryota</taxon>
        <taxon>Sar</taxon>
        <taxon>Stramenopiles</taxon>
        <taxon>Oomycota</taxon>
        <taxon>Peronosporomycetes</taxon>
        <taxon>Peronosporales</taxon>
        <taxon>Peronosporaceae</taxon>
        <taxon>Phytophthora</taxon>
    </lineage>
</organism>
<feature type="transmembrane region" description="Helical" evidence="1">
    <location>
        <begin position="185"/>
        <end position="213"/>
    </location>
</feature>
<dbReference type="Proteomes" id="UP000693981">
    <property type="component" value="Unassembled WGS sequence"/>
</dbReference>
<evidence type="ECO:0008006" key="4">
    <source>
        <dbReference type="Google" id="ProtNLM"/>
    </source>
</evidence>
<feature type="transmembrane region" description="Helical" evidence="1">
    <location>
        <begin position="12"/>
        <end position="35"/>
    </location>
</feature>
<accession>A0A8T1VL93</accession>
<sequence length="415" mass="43250">MMQLQDAISLFEAYTASTAAFGIAVVTAVAVFIVVPSTLFVTVDCFEAIDVNTAITIGAAVAIAVLFSAVAVVLVAVMSKTAVQDCSQFFKACDQFFTTSIGSAVVDAAAAFIAVMTLLVLPINELAILECFVAIDFDTAITIVLVVAIAVLFGAVAVVVAAVMSKAAVQDQPCSQFVQTCNQVFATRIGAAFLDGATAFIVVMTLLVLPFNVLAVVECLEAVDFATAIAIVAAVAIAALFGAFAVGVVADMSKSVELDCSQFSHTCSRFFLQDCSHFFQDNKYFFDTCINTSVGRGAAALAIVAIFFVVPSNELCIVDCFEMVAASVVSTATVVLVSARGFVVIVLAVAGVVLLVASQTRNSLWTAHSHTTTDEYEASVTAANEKPPVSTMVCNERATAIRVICNAASGANNCK</sequence>
<keyword evidence="1" id="KW-1133">Transmembrane helix</keyword>
<feature type="transmembrane region" description="Helical" evidence="1">
    <location>
        <begin position="293"/>
        <end position="311"/>
    </location>
</feature>
<evidence type="ECO:0000313" key="2">
    <source>
        <dbReference type="EMBL" id="KAG7380154.1"/>
    </source>
</evidence>
<feature type="transmembrane region" description="Helical" evidence="1">
    <location>
        <begin position="225"/>
        <end position="249"/>
    </location>
</feature>
<protein>
    <recommendedName>
        <fullName evidence="4">Transmembrane protein</fullName>
    </recommendedName>
</protein>
<keyword evidence="1" id="KW-0812">Transmembrane</keyword>
<feature type="transmembrane region" description="Helical" evidence="1">
    <location>
        <begin position="97"/>
        <end position="121"/>
    </location>
</feature>
<dbReference type="EMBL" id="JAGDFL010000889">
    <property type="protein sequence ID" value="KAG7380154.1"/>
    <property type="molecule type" value="Genomic_DNA"/>
</dbReference>
<feature type="transmembrane region" description="Helical" evidence="1">
    <location>
        <begin position="141"/>
        <end position="164"/>
    </location>
</feature>
<feature type="transmembrane region" description="Helical" evidence="1">
    <location>
        <begin position="55"/>
        <end position="77"/>
    </location>
</feature>
<gene>
    <name evidence="2" type="ORF">PHYBOEH_011547</name>
</gene>
<comment type="caution">
    <text evidence="2">The sequence shown here is derived from an EMBL/GenBank/DDBJ whole genome shotgun (WGS) entry which is preliminary data.</text>
</comment>
<keyword evidence="1" id="KW-0472">Membrane</keyword>
<feature type="transmembrane region" description="Helical" evidence="1">
    <location>
        <begin position="323"/>
        <end position="356"/>
    </location>
</feature>
<reference evidence="2" key="1">
    <citation type="submission" date="2021-02" db="EMBL/GenBank/DDBJ databases">
        <authorList>
            <person name="Palmer J.M."/>
        </authorList>
    </citation>
    <scope>NUCLEOTIDE SEQUENCE</scope>
    <source>
        <strain evidence="2">SCRP23</strain>
    </source>
</reference>
<keyword evidence="3" id="KW-1185">Reference proteome</keyword>
<evidence type="ECO:0000256" key="1">
    <source>
        <dbReference type="SAM" id="Phobius"/>
    </source>
</evidence>
<evidence type="ECO:0000313" key="3">
    <source>
        <dbReference type="Proteomes" id="UP000693981"/>
    </source>
</evidence>
<name>A0A8T1VL93_9STRA</name>
<proteinExistence type="predicted"/>